<dbReference type="Gene3D" id="3.40.50.1000">
    <property type="entry name" value="HAD superfamily/HAD-like"/>
    <property type="match status" value="1"/>
</dbReference>
<dbReference type="Pfam" id="PF03641">
    <property type="entry name" value="Lysine_decarbox"/>
    <property type="match status" value="1"/>
</dbReference>
<dbReference type="InterPro" id="IPR031100">
    <property type="entry name" value="LOG_fam"/>
</dbReference>
<dbReference type="Gene3D" id="3.40.50.450">
    <property type="match status" value="1"/>
</dbReference>
<name>A0A2U1L2H1_ARTAN</name>
<dbReference type="InterPro" id="IPR023214">
    <property type="entry name" value="HAD_sf"/>
</dbReference>
<comment type="catalytic activity">
    <reaction evidence="6">
        <text>9-ribosyl-trans-zeatin 5'-phosphate + H2O = trans-zeatin + D-ribose 5-phosphate</text>
        <dbReference type="Rhea" id="RHEA:48564"/>
        <dbReference type="ChEBI" id="CHEBI:15377"/>
        <dbReference type="ChEBI" id="CHEBI:16522"/>
        <dbReference type="ChEBI" id="CHEBI:78346"/>
        <dbReference type="ChEBI" id="CHEBI:87947"/>
        <dbReference type="EC" id="3.2.2.n1"/>
    </reaction>
</comment>
<gene>
    <name evidence="7" type="ORF">CTI12_AA535030</name>
</gene>
<dbReference type="GO" id="GO:0009691">
    <property type="term" value="P:cytokinin biosynthetic process"/>
    <property type="evidence" value="ECO:0007669"/>
    <property type="project" value="UniProtKB-KW"/>
</dbReference>
<evidence type="ECO:0000256" key="5">
    <source>
        <dbReference type="ARBA" id="ARBA00047718"/>
    </source>
</evidence>
<dbReference type="STRING" id="35608.A0A2U1L2H1"/>
<dbReference type="Proteomes" id="UP000245207">
    <property type="component" value="Unassembled WGS sequence"/>
</dbReference>
<comment type="caution">
    <text evidence="7">The sequence shown here is derived from an EMBL/GenBank/DDBJ whole genome shotgun (WGS) entry which is preliminary data.</text>
</comment>
<evidence type="ECO:0000256" key="2">
    <source>
        <dbReference type="ARBA" id="ARBA00012205"/>
    </source>
</evidence>
<dbReference type="SUPFAM" id="SSF56784">
    <property type="entry name" value="HAD-like"/>
    <property type="match status" value="1"/>
</dbReference>
<dbReference type="PANTHER" id="PTHR31223:SF70">
    <property type="entry name" value="LOG FAMILY PROTEIN YJL055W"/>
    <property type="match status" value="1"/>
</dbReference>
<protein>
    <recommendedName>
        <fullName evidence="2">cytokinin riboside 5'-monophosphate phosphoribohydrolase</fullName>
        <ecNumber evidence="2">3.2.2.n1</ecNumber>
    </recommendedName>
</protein>
<accession>A0A2U1L2H1</accession>
<comment type="catalytic activity">
    <reaction evidence="5">
        <text>N(6)-(dimethylallyl)adenosine 5'-phosphate + H2O = N(6)-dimethylallyladenine + D-ribose 5-phosphate</text>
        <dbReference type="Rhea" id="RHEA:48560"/>
        <dbReference type="ChEBI" id="CHEBI:15377"/>
        <dbReference type="ChEBI" id="CHEBI:17660"/>
        <dbReference type="ChEBI" id="CHEBI:57526"/>
        <dbReference type="ChEBI" id="CHEBI:78346"/>
        <dbReference type="EC" id="3.2.2.n1"/>
    </reaction>
</comment>
<dbReference type="SUPFAM" id="SSF102405">
    <property type="entry name" value="MCP/YpsA-like"/>
    <property type="match status" value="1"/>
</dbReference>
<keyword evidence="7" id="KW-0378">Hydrolase</keyword>
<evidence type="ECO:0000256" key="4">
    <source>
        <dbReference type="ARBA" id="ARBA00024884"/>
    </source>
</evidence>
<dbReference type="EC" id="3.2.2.n1" evidence="2"/>
<dbReference type="EMBL" id="PKPP01011988">
    <property type="protein sequence ID" value="PWA43164.1"/>
    <property type="molecule type" value="Genomic_DNA"/>
</dbReference>
<keyword evidence="3" id="KW-0203">Cytokinin biosynthesis</keyword>
<evidence type="ECO:0000313" key="8">
    <source>
        <dbReference type="Proteomes" id="UP000245207"/>
    </source>
</evidence>
<dbReference type="GO" id="GO:0005829">
    <property type="term" value="C:cytosol"/>
    <property type="evidence" value="ECO:0007669"/>
    <property type="project" value="TreeGrafter"/>
</dbReference>
<evidence type="ECO:0000256" key="3">
    <source>
        <dbReference type="ARBA" id="ARBA00022712"/>
    </source>
</evidence>
<evidence type="ECO:0000256" key="1">
    <source>
        <dbReference type="ARBA" id="ARBA00006763"/>
    </source>
</evidence>
<sequence>MIVGLLNVEGCYNSVLPFIDKAVDEGFISPTARRIIVSASNAKQLFRELEISSWYHCLVTGDNIDIAKAIAKECGILSEGRLAIEGPDFQTKTKEELDEIAPRIQILEGTLVLAHAGPFANIFAYCYCNCSLRRSFVSEF</sequence>
<dbReference type="GO" id="GO:0005634">
    <property type="term" value="C:nucleus"/>
    <property type="evidence" value="ECO:0007669"/>
    <property type="project" value="TreeGrafter"/>
</dbReference>
<dbReference type="AlphaFoldDB" id="A0A2U1L2H1"/>
<evidence type="ECO:0000313" key="7">
    <source>
        <dbReference type="EMBL" id="PWA43164.1"/>
    </source>
</evidence>
<organism evidence="7 8">
    <name type="scientific">Artemisia annua</name>
    <name type="common">Sweet wormwood</name>
    <dbReference type="NCBI Taxonomy" id="35608"/>
    <lineage>
        <taxon>Eukaryota</taxon>
        <taxon>Viridiplantae</taxon>
        <taxon>Streptophyta</taxon>
        <taxon>Embryophyta</taxon>
        <taxon>Tracheophyta</taxon>
        <taxon>Spermatophyta</taxon>
        <taxon>Magnoliopsida</taxon>
        <taxon>eudicotyledons</taxon>
        <taxon>Gunneridae</taxon>
        <taxon>Pentapetalae</taxon>
        <taxon>asterids</taxon>
        <taxon>campanulids</taxon>
        <taxon>Asterales</taxon>
        <taxon>Asteraceae</taxon>
        <taxon>Asteroideae</taxon>
        <taxon>Anthemideae</taxon>
        <taxon>Artemisiinae</taxon>
        <taxon>Artemisia</taxon>
    </lineage>
</organism>
<evidence type="ECO:0000256" key="6">
    <source>
        <dbReference type="ARBA" id="ARBA00049153"/>
    </source>
</evidence>
<reference evidence="7 8" key="1">
    <citation type="journal article" date="2018" name="Mol. Plant">
        <title>The genome of Artemisia annua provides insight into the evolution of Asteraceae family and artemisinin biosynthesis.</title>
        <authorList>
            <person name="Shen Q."/>
            <person name="Zhang L."/>
            <person name="Liao Z."/>
            <person name="Wang S."/>
            <person name="Yan T."/>
            <person name="Shi P."/>
            <person name="Liu M."/>
            <person name="Fu X."/>
            <person name="Pan Q."/>
            <person name="Wang Y."/>
            <person name="Lv Z."/>
            <person name="Lu X."/>
            <person name="Zhang F."/>
            <person name="Jiang W."/>
            <person name="Ma Y."/>
            <person name="Chen M."/>
            <person name="Hao X."/>
            <person name="Li L."/>
            <person name="Tang Y."/>
            <person name="Lv G."/>
            <person name="Zhou Y."/>
            <person name="Sun X."/>
            <person name="Brodelius P.E."/>
            <person name="Rose J.K.C."/>
            <person name="Tang K."/>
        </authorList>
    </citation>
    <scope>NUCLEOTIDE SEQUENCE [LARGE SCALE GENOMIC DNA]</scope>
    <source>
        <strain evidence="8">cv. Huhao1</strain>
        <tissue evidence="7">Leaf</tissue>
    </source>
</reference>
<comment type="function">
    <text evidence="4">Cytokinin-activating enzyme working in the direct activation pathway. Phosphoribohydrolase that converts inactive cytokinin nucleotides to the biologically active free-base forms.</text>
</comment>
<dbReference type="GO" id="GO:0016799">
    <property type="term" value="F:hydrolase activity, hydrolyzing N-glycosyl compounds"/>
    <property type="evidence" value="ECO:0007669"/>
    <property type="project" value="TreeGrafter"/>
</dbReference>
<dbReference type="PANTHER" id="PTHR31223">
    <property type="entry name" value="LOG FAMILY PROTEIN YJL055W"/>
    <property type="match status" value="1"/>
</dbReference>
<dbReference type="OrthoDB" id="414463at2759"/>
<keyword evidence="8" id="KW-1185">Reference proteome</keyword>
<dbReference type="InterPro" id="IPR036412">
    <property type="entry name" value="HAD-like_sf"/>
</dbReference>
<proteinExistence type="inferred from homology"/>
<comment type="similarity">
    <text evidence="1">Belongs to the LOG family.</text>
</comment>